<reference evidence="2 3" key="1">
    <citation type="journal article" date="2023" name="Commun. Biol.">
        <title>Genome analysis of Parmales, the sister group of diatoms, reveals the evolutionary specialization of diatoms from phago-mixotrophs to photoautotrophs.</title>
        <authorList>
            <person name="Ban H."/>
            <person name="Sato S."/>
            <person name="Yoshikawa S."/>
            <person name="Yamada K."/>
            <person name="Nakamura Y."/>
            <person name="Ichinomiya M."/>
            <person name="Sato N."/>
            <person name="Blanc-Mathieu R."/>
            <person name="Endo H."/>
            <person name="Kuwata A."/>
            <person name="Ogata H."/>
        </authorList>
    </citation>
    <scope>NUCLEOTIDE SEQUENCE [LARGE SCALE GENOMIC DNA]</scope>
</reference>
<feature type="compositionally biased region" description="Basic and acidic residues" evidence="1">
    <location>
        <begin position="155"/>
        <end position="168"/>
    </location>
</feature>
<evidence type="ECO:0000256" key="1">
    <source>
        <dbReference type="SAM" id="MobiDB-lite"/>
    </source>
</evidence>
<keyword evidence="3" id="KW-1185">Reference proteome</keyword>
<dbReference type="Proteomes" id="UP001165060">
    <property type="component" value="Unassembled WGS sequence"/>
</dbReference>
<proteinExistence type="predicted"/>
<evidence type="ECO:0000313" key="3">
    <source>
        <dbReference type="Proteomes" id="UP001165060"/>
    </source>
</evidence>
<gene>
    <name evidence="2" type="ORF">TeGR_g12823</name>
</gene>
<accession>A0ABQ6MES3</accession>
<comment type="caution">
    <text evidence="2">The sequence shown here is derived from an EMBL/GenBank/DDBJ whole genome shotgun (WGS) entry which is preliminary data.</text>
</comment>
<sequence length="213" mass="23981">YYYQEAWRPILPLAFVKAFPKLHALIQECWKVRRKERPNFDEIVSRLQGDIGDEIKRKEEPKIELYSKEDDGIYLGRIGKEDEIEDSDGEDAGEGTKRGGAASEAAHKAALGEVLAEMGRLREKHARDMKEAQRGLVSRHDYDGVVRQLRALQEENERLLEGAEGRGGEDDDGKEEDVDAEIARLLSQAGPPKDSSLPADEDVDAELRKLLGR</sequence>
<feature type="compositionally biased region" description="Acidic residues" evidence="1">
    <location>
        <begin position="169"/>
        <end position="180"/>
    </location>
</feature>
<feature type="compositionally biased region" description="Acidic residues" evidence="1">
    <location>
        <begin position="82"/>
        <end position="93"/>
    </location>
</feature>
<dbReference type="EMBL" id="BRYB01005450">
    <property type="protein sequence ID" value="GMI24676.1"/>
    <property type="molecule type" value="Genomic_DNA"/>
</dbReference>
<protein>
    <recommendedName>
        <fullName evidence="4">Serine-threonine/tyrosine-protein kinase catalytic domain-containing protein</fullName>
    </recommendedName>
</protein>
<organism evidence="2 3">
    <name type="scientific">Tetraparma gracilis</name>
    <dbReference type="NCBI Taxonomy" id="2962635"/>
    <lineage>
        <taxon>Eukaryota</taxon>
        <taxon>Sar</taxon>
        <taxon>Stramenopiles</taxon>
        <taxon>Ochrophyta</taxon>
        <taxon>Bolidophyceae</taxon>
        <taxon>Parmales</taxon>
        <taxon>Triparmaceae</taxon>
        <taxon>Tetraparma</taxon>
    </lineage>
</organism>
<feature type="region of interest" description="Disordered" evidence="1">
    <location>
        <begin position="77"/>
        <end position="106"/>
    </location>
</feature>
<feature type="region of interest" description="Disordered" evidence="1">
    <location>
        <begin position="155"/>
        <end position="213"/>
    </location>
</feature>
<evidence type="ECO:0000313" key="2">
    <source>
        <dbReference type="EMBL" id="GMI24676.1"/>
    </source>
</evidence>
<name>A0ABQ6MES3_9STRA</name>
<feature type="non-terminal residue" evidence="2">
    <location>
        <position position="1"/>
    </location>
</feature>
<evidence type="ECO:0008006" key="4">
    <source>
        <dbReference type="Google" id="ProtNLM"/>
    </source>
</evidence>